<dbReference type="PANTHER" id="PTHR46580:SF4">
    <property type="entry name" value="ATP_GTP-BINDING PROTEIN"/>
    <property type="match status" value="1"/>
</dbReference>
<protein>
    <recommendedName>
        <fullName evidence="4">PKD domain-containing protein</fullName>
    </recommendedName>
</protein>
<evidence type="ECO:0000313" key="6">
    <source>
        <dbReference type="Proteomes" id="UP001319827"/>
    </source>
</evidence>
<feature type="domain" description="PKD" evidence="4">
    <location>
        <begin position="334"/>
        <end position="424"/>
    </location>
</feature>
<evidence type="ECO:0000313" key="5">
    <source>
        <dbReference type="EMBL" id="BCR04856.1"/>
    </source>
</evidence>
<dbReference type="InterPro" id="IPR028994">
    <property type="entry name" value="Integrin_alpha_N"/>
</dbReference>
<dbReference type="Gene3D" id="2.130.10.130">
    <property type="entry name" value="Integrin alpha, N-terminal"/>
    <property type="match status" value="2"/>
</dbReference>
<evidence type="ECO:0000256" key="1">
    <source>
        <dbReference type="ARBA" id="ARBA00022729"/>
    </source>
</evidence>
<dbReference type="Proteomes" id="UP001319827">
    <property type="component" value="Chromosome"/>
</dbReference>
<dbReference type="Gene3D" id="2.60.40.10">
    <property type="entry name" value="Immunoglobulins"/>
    <property type="match status" value="1"/>
</dbReference>
<evidence type="ECO:0000256" key="2">
    <source>
        <dbReference type="SAM" id="MobiDB-lite"/>
    </source>
</evidence>
<reference evidence="5 6" key="1">
    <citation type="journal article" date="2016" name="C (Basel)">
        <title>Selective Growth of and Electricity Production by Marine Exoelectrogenic Bacteria in Self-Aggregated Hydrogel of Microbially Reduced Graphene Oxide.</title>
        <authorList>
            <person name="Yoshida N."/>
            <person name="Goto Y."/>
            <person name="Miyata Y."/>
        </authorList>
    </citation>
    <scope>NUCLEOTIDE SEQUENCE [LARGE SCALE GENOMIC DNA]</scope>
    <source>
        <strain evidence="5 6">NIT-T3</strain>
    </source>
</reference>
<dbReference type="SUPFAM" id="SSF69318">
    <property type="entry name" value="Integrin alpha N-terminal domain"/>
    <property type="match status" value="4"/>
</dbReference>
<dbReference type="RefSeq" id="WP_221252302.1">
    <property type="nucleotide sequence ID" value="NZ_AP024355.1"/>
</dbReference>
<feature type="compositionally biased region" description="Pro residues" evidence="2">
    <location>
        <begin position="326"/>
        <end position="335"/>
    </location>
</feature>
<dbReference type="InterPro" id="IPR013517">
    <property type="entry name" value="FG-GAP"/>
</dbReference>
<feature type="chain" id="PRO_5046570427" description="PKD domain-containing protein" evidence="3">
    <location>
        <begin position="22"/>
        <end position="1107"/>
    </location>
</feature>
<dbReference type="Pfam" id="PF18911">
    <property type="entry name" value="PKD_4"/>
    <property type="match status" value="1"/>
</dbReference>
<dbReference type="InterPro" id="IPR000601">
    <property type="entry name" value="PKD_dom"/>
</dbReference>
<keyword evidence="6" id="KW-1185">Reference proteome</keyword>
<sequence>MRHPVSWLLALALCLSVTACGGGGGGSAPPPNPNQLSYSGLTSKATVNADNAEALATGAFLGHQNAMSVGPLAVGGAHSGSSALPLRSVSQLMRRTLRQQAPLAAPRAVTLAPVQEPTEVYHGPCGGQFLSAPVWDPEAGSFADTLEYQDYCEYGMIFSGTVEVAANLDPSTGWFSSFSMTFHPLAILDGDSAYTMDGEINITIGGPQFSETLAMNFLLRDDASNQVFRYENYLSGINYGPEYTEETITGRFYHPAYGYLELSTEQPLQVFWGLLQPSTGSIVCSGRDGTFVRMVFTSLSATHLEADTDGNGICEWQMDLNHPVPLPPVAEPPNQSPTANAGPDQNAVQGDLVTLNGGASFDPDGDQLTFQWNFDACPGSCPTLNNPGTATPSFMASESGTYSLWLIVNDGLLSSAADTVQVTVVPVQPTSPELLDQSWVYGRFGTYIGRSGLSVLDLEGDGNLEIITAASPAGFGVNRYWYVLRHASSGEYAQIHLSEPSQVTINRILARDLDGDGIGEILVGYQDGRIDIFAGDSFTLKNSFQTPGAVTAMTAADLDGDGSAEIVTSDAQRIYVHEAGGTLRWETSGYGGGDLAIGNVDDDPAAEIVVAASGHGYVIDTASHQLEWDYINGFGVRVGTGDTDGDGREEIVAAASWYKITILDAEIKTPKLDIATDLDIGALLVTDLDGDGTAEILYGDSQWGSIDCYEGSGLSERWSIRNPEHGTTGLATGDVDQDGTMEVLWGAGGSSSGADFLFVANTLTGIEWQNVHLDPPLSAVAVGDVDDDGRNEIVMASYESNSGYDDGIISIFDAATHALEWQSSDLPNIYTWSGVNGVRIGDVDHDGETELVVATSHLYDGVVQVYNGRTHALEKQSATYSSEPFTALELADVDGDGATEIVVATNKATTGAVGVHLIVLDGSTLAEKWESASLTDGWVAVSDIETADVDDDGHLEMLVAVGGNRVYAIDGVTHQYDWLAELPASTIGAFDLDADGQKEILVGQTDGTIGVYNGKTFAFQSSVATGSGYAIDALSLADLNGDGQPEWILASNGMLSVLENGSGELLWRSRSLGNRLGSYNHLPVKDIDGDGRKEIVVGSDFALYQFE</sequence>
<evidence type="ECO:0000256" key="3">
    <source>
        <dbReference type="SAM" id="SignalP"/>
    </source>
</evidence>
<accession>A0ABN6E130</accession>
<keyword evidence="1 3" id="KW-0732">Signal</keyword>
<dbReference type="PROSITE" id="PS51257">
    <property type="entry name" value="PROKAR_LIPOPROTEIN"/>
    <property type="match status" value="1"/>
</dbReference>
<organism evidence="5 6">
    <name type="scientific">Desulfuromonas versatilis</name>
    <dbReference type="NCBI Taxonomy" id="2802975"/>
    <lineage>
        <taxon>Bacteria</taxon>
        <taxon>Pseudomonadati</taxon>
        <taxon>Thermodesulfobacteriota</taxon>
        <taxon>Desulfuromonadia</taxon>
        <taxon>Desulfuromonadales</taxon>
        <taxon>Desulfuromonadaceae</taxon>
        <taxon>Desulfuromonas</taxon>
    </lineage>
</organism>
<name>A0ABN6E130_9BACT</name>
<reference evidence="5 6" key="2">
    <citation type="journal article" date="2021" name="Int. J. Syst. Evol. Microbiol.">
        <title>Isolation and Polyphasic Characterization of Desulfuromonas versatilis sp. Nov., an Electrogenic Bacteria Capable of Versatile Metabolism Isolated from a Graphene Oxide-Reducing Enrichment Culture.</title>
        <authorList>
            <person name="Xie L."/>
            <person name="Yoshida N."/>
            <person name="Ishii S."/>
            <person name="Meng L."/>
        </authorList>
    </citation>
    <scope>NUCLEOTIDE SEQUENCE [LARGE SCALE GENOMIC DNA]</scope>
    <source>
        <strain evidence="5 6">NIT-T3</strain>
    </source>
</reference>
<proteinExistence type="predicted"/>
<feature type="signal peptide" evidence="3">
    <location>
        <begin position="1"/>
        <end position="21"/>
    </location>
</feature>
<evidence type="ECO:0000259" key="4">
    <source>
        <dbReference type="Pfam" id="PF18911"/>
    </source>
</evidence>
<dbReference type="PANTHER" id="PTHR46580">
    <property type="entry name" value="SENSOR KINASE-RELATED"/>
    <property type="match status" value="1"/>
</dbReference>
<feature type="region of interest" description="Disordered" evidence="2">
    <location>
        <begin position="326"/>
        <end position="349"/>
    </location>
</feature>
<dbReference type="InterPro" id="IPR013783">
    <property type="entry name" value="Ig-like_fold"/>
</dbReference>
<dbReference type="EMBL" id="AP024355">
    <property type="protein sequence ID" value="BCR04856.1"/>
    <property type="molecule type" value="Genomic_DNA"/>
</dbReference>
<gene>
    <name evidence="5" type="ORF">DESUT3_19250</name>
</gene>
<dbReference type="Pfam" id="PF13517">
    <property type="entry name" value="FG-GAP_3"/>
    <property type="match status" value="4"/>
</dbReference>